<dbReference type="GO" id="GO:0046872">
    <property type="term" value="F:metal ion binding"/>
    <property type="evidence" value="ECO:0007669"/>
    <property type="project" value="UniProtKB-UniRule"/>
</dbReference>
<evidence type="ECO:0000256" key="6">
    <source>
        <dbReference type="ARBA" id="ARBA00022827"/>
    </source>
</evidence>
<comment type="catalytic activity">
    <reaction evidence="9 10">
        <text>L-threonyl-[protein] + FAD = FMN-L-threonyl-[protein] + AMP + H(+)</text>
        <dbReference type="Rhea" id="RHEA:36847"/>
        <dbReference type="Rhea" id="RHEA-COMP:11060"/>
        <dbReference type="Rhea" id="RHEA-COMP:11061"/>
        <dbReference type="ChEBI" id="CHEBI:15378"/>
        <dbReference type="ChEBI" id="CHEBI:30013"/>
        <dbReference type="ChEBI" id="CHEBI:57692"/>
        <dbReference type="ChEBI" id="CHEBI:74257"/>
        <dbReference type="ChEBI" id="CHEBI:456215"/>
        <dbReference type="EC" id="2.7.1.180"/>
    </reaction>
</comment>
<dbReference type="SUPFAM" id="SSF143631">
    <property type="entry name" value="ApbE-like"/>
    <property type="match status" value="1"/>
</dbReference>
<keyword evidence="3 10" id="KW-0285">Flavoprotein</keyword>
<evidence type="ECO:0000256" key="10">
    <source>
        <dbReference type="PIRNR" id="PIRNR006268"/>
    </source>
</evidence>
<sequence length="329" mass="36157">MLTLKKTIFSLLLLYPIWTHSQDTFRKDVFLMGCDFDITVVADNEAEAQGFIHLAISEIKRIESLISSWSSSSQTSHINRMAGKEPVVVDPELFQLIERCIQISKSTDGAFDISYASIDHIWKFDGSITKAPNKEEIKSSVKYINYQEIVLNPAQSSVFLKTKGMKIGFGAIGKGYAADKAKELLVSKGGQAGIINASGDMNAWGTQPNSEPWQIAITNPLNKNKVFARLPLKNRSVVTSGNYEKFIVLDGKRYSHIIDPRTGWPCNGLASVTVLAPKAELADALATSVFVMGIEAGLDRINQIPNVDCIIIDDQGGIHKSAHIEIESL</sequence>
<dbReference type="PIRSF" id="PIRSF006268">
    <property type="entry name" value="ApbE"/>
    <property type="match status" value="1"/>
</dbReference>
<feature type="binding site" evidence="11">
    <location>
        <position position="171"/>
    </location>
    <ligand>
        <name>Mg(2+)</name>
        <dbReference type="ChEBI" id="CHEBI:18420"/>
    </ligand>
</feature>
<dbReference type="EMBL" id="CP032050">
    <property type="protein sequence ID" value="AYN68418.1"/>
    <property type="molecule type" value="Genomic_DNA"/>
</dbReference>
<gene>
    <name evidence="12" type="ORF">D1013_14020</name>
</gene>
<evidence type="ECO:0000256" key="9">
    <source>
        <dbReference type="ARBA" id="ARBA00048540"/>
    </source>
</evidence>
<dbReference type="KEGG" id="emar:D1013_14020"/>
<dbReference type="InterPro" id="IPR003374">
    <property type="entry name" value="ApbE-like_sf"/>
</dbReference>
<dbReference type="PANTHER" id="PTHR30040">
    <property type="entry name" value="THIAMINE BIOSYNTHESIS LIPOPROTEIN APBE"/>
    <property type="match status" value="1"/>
</dbReference>
<evidence type="ECO:0000256" key="5">
    <source>
        <dbReference type="ARBA" id="ARBA00022723"/>
    </source>
</evidence>
<evidence type="ECO:0000256" key="1">
    <source>
        <dbReference type="ARBA" id="ARBA00011955"/>
    </source>
</evidence>
<evidence type="ECO:0000313" key="13">
    <source>
        <dbReference type="Proteomes" id="UP000276309"/>
    </source>
</evidence>
<dbReference type="EC" id="2.7.1.180" evidence="1 10"/>
<evidence type="ECO:0000313" key="12">
    <source>
        <dbReference type="EMBL" id="AYN68418.1"/>
    </source>
</evidence>
<keyword evidence="5 10" id="KW-0479">Metal-binding</keyword>
<evidence type="ECO:0000256" key="3">
    <source>
        <dbReference type="ARBA" id="ARBA00022630"/>
    </source>
</evidence>
<name>A0A3G2L813_9FLAO</name>
<accession>A0A3G2L813</accession>
<comment type="cofactor">
    <cofactor evidence="11">
        <name>Mg(2+)</name>
        <dbReference type="ChEBI" id="CHEBI:18420"/>
    </cofactor>
    <cofactor evidence="11">
        <name>Mn(2+)</name>
        <dbReference type="ChEBI" id="CHEBI:29035"/>
    </cofactor>
    <text evidence="11">Magnesium. Can also use manganese.</text>
</comment>
<comment type="similarity">
    <text evidence="10">Belongs to the ApbE family.</text>
</comment>
<dbReference type="Proteomes" id="UP000276309">
    <property type="component" value="Chromosome"/>
</dbReference>
<evidence type="ECO:0000256" key="4">
    <source>
        <dbReference type="ARBA" id="ARBA00022679"/>
    </source>
</evidence>
<keyword evidence="4 10" id="KW-0808">Transferase</keyword>
<reference evidence="12 13" key="1">
    <citation type="submission" date="2018-08" db="EMBL/GenBank/DDBJ databases">
        <title>The reduced genetic potential of extracellular carbohydrate catabolism in Euzebyella marina RN62, a Flavobacteriia bacterium isolated from the hadal water.</title>
        <authorList>
            <person name="Xue C."/>
        </authorList>
    </citation>
    <scope>NUCLEOTIDE SEQUENCE [LARGE SCALE GENOMIC DNA]</scope>
    <source>
        <strain evidence="12 13">RN62</strain>
    </source>
</reference>
<evidence type="ECO:0000256" key="8">
    <source>
        <dbReference type="ARBA" id="ARBA00031306"/>
    </source>
</evidence>
<dbReference type="AlphaFoldDB" id="A0A3G2L813"/>
<evidence type="ECO:0000256" key="11">
    <source>
        <dbReference type="PIRSR" id="PIRSR006268-2"/>
    </source>
</evidence>
<evidence type="ECO:0000256" key="7">
    <source>
        <dbReference type="ARBA" id="ARBA00022842"/>
    </source>
</evidence>
<dbReference type="InterPro" id="IPR024932">
    <property type="entry name" value="ApbE"/>
</dbReference>
<feature type="binding site" evidence="11">
    <location>
        <position position="283"/>
    </location>
    <ligand>
        <name>Mg(2+)</name>
        <dbReference type="ChEBI" id="CHEBI:18420"/>
    </ligand>
</feature>
<dbReference type="Gene3D" id="3.10.520.10">
    <property type="entry name" value="ApbE-like domains"/>
    <property type="match status" value="1"/>
</dbReference>
<organism evidence="12 13">
    <name type="scientific">Euzebyella marina</name>
    <dbReference type="NCBI Taxonomy" id="1761453"/>
    <lineage>
        <taxon>Bacteria</taxon>
        <taxon>Pseudomonadati</taxon>
        <taxon>Bacteroidota</taxon>
        <taxon>Flavobacteriia</taxon>
        <taxon>Flavobacteriales</taxon>
        <taxon>Flavobacteriaceae</taxon>
        <taxon>Euzebyella</taxon>
    </lineage>
</organism>
<keyword evidence="7 10" id="KW-0460">Magnesium</keyword>
<dbReference type="PANTHER" id="PTHR30040:SF2">
    <property type="entry name" value="FAD:PROTEIN FMN TRANSFERASE"/>
    <property type="match status" value="1"/>
</dbReference>
<evidence type="ECO:0000256" key="2">
    <source>
        <dbReference type="ARBA" id="ARBA00016337"/>
    </source>
</evidence>
<protein>
    <recommendedName>
        <fullName evidence="2 10">FAD:protein FMN transferase</fullName>
        <ecNumber evidence="1 10">2.7.1.180</ecNumber>
    </recommendedName>
    <alternativeName>
        <fullName evidence="8 10">Flavin transferase</fullName>
    </alternativeName>
</protein>
<proteinExistence type="inferred from homology"/>
<keyword evidence="13" id="KW-1185">Reference proteome</keyword>
<dbReference type="Pfam" id="PF02424">
    <property type="entry name" value="ApbE"/>
    <property type="match status" value="1"/>
</dbReference>
<keyword evidence="6 10" id="KW-0274">FAD</keyword>
<feature type="binding site" evidence="11">
    <location>
        <position position="287"/>
    </location>
    <ligand>
        <name>Mg(2+)</name>
        <dbReference type="ChEBI" id="CHEBI:18420"/>
    </ligand>
</feature>
<dbReference type="GO" id="GO:0016740">
    <property type="term" value="F:transferase activity"/>
    <property type="evidence" value="ECO:0007669"/>
    <property type="project" value="UniProtKB-UniRule"/>
</dbReference>
<dbReference type="RefSeq" id="WP_121849431.1">
    <property type="nucleotide sequence ID" value="NZ_CP032050.1"/>
</dbReference>
<dbReference type="OrthoDB" id="9778595at2"/>